<keyword evidence="1" id="KW-0472">Membrane</keyword>
<comment type="caution">
    <text evidence="2">The sequence shown here is derived from an EMBL/GenBank/DDBJ whole genome shotgun (WGS) entry which is preliminary data.</text>
</comment>
<dbReference type="EMBL" id="JAVKPK010000042">
    <property type="protein sequence ID" value="MDR7666229.1"/>
    <property type="molecule type" value="Genomic_DNA"/>
</dbReference>
<feature type="transmembrane region" description="Helical" evidence="1">
    <location>
        <begin position="84"/>
        <end position="101"/>
    </location>
</feature>
<reference evidence="3" key="1">
    <citation type="submission" date="2023-07" db="EMBL/GenBank/DDBJ databases">
        <title>Whole-genome sequencing of a new Methanosarcina sp. Z-7115.</title>
        <authorList>
            <person name="Zhilina T.N."/>
            <person name="Merkel A.Y."/>
        </authorList>
    </citation>
    <scope>NUCLEOTIDE SEQUENCE [LARGE SCALE GENOMIC DNA]</scope>
    <source>
        <strain evidence="3">Z-7115</strain>
    </source>
</reference>
<gene>
    <name evidence="2" type="ORF">RG963_10665</name>
</gene>
<sequence>MSLKVENIKKMMGWCPNAKIHEARQQIHLENIEANDRSGGSDRPRGERNKIKRNSKQFLFSFFASICAIIVGTASTIMESLVNFYLVLMGIGLLLNTLSISETDAKLSKLMSICSDVFLSAMCFWLGVDFYLRSSGSVVAKLFVLLGVYGAAKAIYLTVSIYIKKAHEEAF</sequence>
<dbReference type="Pfam" id="PF07895">
    <property type="entry name" value="DUF1673"/>
    <property type="match status" value="1"/>
</dbReference>
<keyword evidence="3" id="KW-1185">Reference proteome</keyword>
<name>A0ABU2D2M1_9EURY</name>
<keyword evidence="1" id="KW-1133">Transmembrane helix</keyword>
<evidence type="ECO:0000313" key="3">
    <source>
        <dbReference type="Proteomes" id="UP001246244"/>
    </source>
</evidence>
<proteinExistence type="predicted"/>
<accession>A0ABU2D2M1</accession>
<evidence type="ECO:0000256" key="1">
    <source>
        <dbReference type="SAM" id="Phobius"/>
    </source>
</evidence>
<dbReference type="RefSeq" id="WP_310576255.1">
    <property type="nucleotide sequence ID" value="NZ_JAVKPK010000042.1"/>
</dbReference>
<feature type="transmembrane region" description="Helical" evidence="1">
    <location>
        <begin position="138"/>
        <end position="163"/>
    </location>
</feature>
<evidence type="ECO:0000313" key="2">
    <source>
        <dbReference type="EMBL" id="MDR7666229.1"/>
    </source>
</evidence>
<keyword evidence="1" id="KW-0812">Transmembrane</keyword>
<dbReference type="InterPro" id="IPR012874">
    <property type="entry name" value="DUF1673_METspp"/>
</dbReference>
<feature type="transmembrane region" description="Helical" evidence="1">
    <location>
        <begin position="58"/>
        <end position="78"/>
    </location>
</feature>
<protein>
    <submittedName>
        <fullName evidence="2">DUF1673 family protein</fullName>
    </submittedName>
</protein>
<dbReference type="Proteomes" id="UP001246244">
    <property type="component" value="Unassembled WGS sequence"/>
</dbReference>
<feature type="transmembrane region" description="Helical" evidence="1">
    <location>
        <begin position="113"/>
        <end position="132"/>
    </location>
</feature>
<organism evidence="2 3">
    <name type="scientific">Methanosarcina baikalica</name>
    <dbReference type="NCBI Taxonomy" id="3073890"/>
    <lineage>
        <taxon>Archaea</taxon>
        <taxon>Methanobacteriati</taxon>
        <taxon>Methanobacteriota</taxon>
        <taxon>Stenosarchaea group</taxon>
        <taxon>Methanomicrobia</taxon>
        <taxon>Methanosarcinales</taxon>
        <taxon>Methanosarcinaceae</taxon>
        <taxon>Methanosarcina</taxon>
    </lineage>
</organism>